<gene>
    <name evidence="2" type="ORF">G3446_09850</name>
</gene>
<accession>A0A6M0JYD9</accession>
<dbReference type="AlphaFoldDB" id="A0A6M0JYD9"/>
<name>A0A6M0JYD9_9GAMM</name>
<dbReference type="Proteomes" id="UP000483379">
    <property type="component" value="Unassembled WGS sequence"/>
</dbReference>
<evidence type="ECO:0000313" key="3">
    <source>
        <dbReference type="Proteomes" id="UP000483379"/>
    </source>
</evidence>
<comment type="caution">
    <text evidence="2">The sequence shown here is derived from an EMBL/GenBank/DDBJ whole genome shotgun (WGS) entry which is preliminary data.</text>
</comment>
<evidence type="ECO:0000256" key="1">
    <source>
        <dbReference type="SAM" id="SignalP"/>
    </source>
</evidence>
<keyword evidence="1" id="KW-0732">Signal</keyword>
<protein>
    <recommendedName>
        <fullName evidence="4">Copper-binding protein</fullName>
    </recommendedName>
</protein>
<dbReference type="RefSeq" id="WP_164452661.1">
    <property type="nucleotide sequence ID" value="NZ_JAAIJQ010000023.1"/>
</dbReference>
<keyword evidence="3" id="KW-1185">Reference proteome</keyword>
<feature type="chain" id="PRO_5026811845" description="Copper-binding protein" evidence="1">
    <location>
        <begin position="28"/>
        <end position="188"/>
    </location>
</feature>
<sequence>MKPSRYPTTLACAATLGLLTLLPIAQAETTPVAGAAVSSELSGKVAVVNQEKRMLTIETAEGRFEVVHVPDEVQRLDEIKIGDQLTITETTLILVELRKGADAGTMGVQQDSSITREPGDKPAGMMVDSVTVTGVVQAIDRDAGRVTIMAPEETMTFEVQDPAVLADVETDDSVSASYIRAISGKVTR</sequence>
<dbReference type="EMBL" id="JAAIJQ010000023">
    <property type="protein sequence ID" value="NEV62189.1"/>
    <property type="molecule type" value="Genomic_DNA"/>
</dbReference>
<organism evidence="2 3">
    <name type="scientific">Thiorhodococcus minor</name>
    <dbReference type="NCBI Taxonomy" id="57489"/>
    <lineage>
        <taxon>Bacteria</taxon>
        <taxon>Pseudomonadati</taxon>
        <taxon>Pseudomonadota</taxon>
        <taxon>Gammaproteobacteria</taxon>
        <taxon>Chromatiales</taxon>
        <taxon>Chromatiaceae</taxon>
        <taxon>Thiorhodococcus</taxon>
    </lineage>
</organism>
<proteinExistence type="predicted"/>
<reference evidence="2 3" key="1">
    <citation type="submission" date="2020-02" db="EMBL/GenBank/DDBJ databases">
        <title>Genome sequences of Thiorhodococcus mannitoliphagus and Thiorhodococcus minor, purple sulfur photosynthetic bacteria in the gammaproteobacterial family, Chromatiaceae.</title>
        <authorList>
            <person name="Aviles F.A."/>
            <person name="Meyer T.E."/>
            <person name="Kyndt J.A."/>
        </authorList>
    </citation>
    <scope>NUCLEOTIDE SEQUENCE [LARGE SCALE GENOMIC DNA]</scope>
    <source>
        <strain evidence="2 3">DSM 11518</strain>
    </source>
</reference>
<feature type="signal peptide" evidence="1">
    <location>
        <begin position="1"/>
        <end position="27"/>
    </location>
</feature>
<evidence type="ECO:0000313" key="2">
    <source>
        <dbReference type="EMBL" id="NEV62189.1"/>
    </source>
</evidence>
<evidence type="ECO:0008006" key="4">
    <source>
        <dbReference type="Google" id="ProtNLM"/>
    </source>
</evidence>